<name>A0A9P5IV08_9HELO</name>
<dbReference type="EMBL" id="RCSW01000001">
    <property type="protein sequence ID" value="KAF7954992.1"/>
    <property type="molecule type" value="Genomic_DNA"/>
</dbReference>
<keyword evidence="2" id="KW-1185">Reference proteome</keyword>
<dbReference type="Proteomes" id="UP000710849">
    <property type="component" value="Unassembled WGS sequence"/>
</dbReference>
<organism evidence="1 2">
    <name type="scientific">Botrytis byssoidea</name>
    <dbReference type="NCBI Taxonomy" id="139641"/>
    <lineage>
        <taxon>Eukaryota</taxon>
        <taxon>Fungi</taxon>
        <taxon>Dikarya</taxon>
        <taxon>Ascomycota</taxon>
        <taxon>Pezizomycotina</taxon>
        <taxon>Leotiomycetes</taxon>
        <taxon>Helotiales</taxon>
        <taxon>Sclerotiniaceae</taxon>
        <taxon>Botrytis</taxon>
    </lineage>
</organism>
<reference evidence="1 2" key="1">
    <citation type="journal article" date="2020" name="Genome Biol. Evol.">
        <title>Comparative genomics of Sclerotiniaceae.</title>
        <authorList>
            <person name="Valero Jimenez C.A."/>
            <person name="Steentjes M."/>
            <person name="Scholten O.E."/>
            <person name="Van Kan J.A.L."/>
        </authorList>
    </citation>
    <scope>NUCLEOTIDE SEQUENCE [LARGE SCALE GENOMIC DNA]</scope>
    <source>
        <strain evidence="1 2">MUCL 94</strain>
    </source>
</reference>
<sequence length="153" mass="17493">MCQRQWVQFWCGDLRYAEIRCDQNPAGRSFESCATRQTTEQPRDARGPMGHYDPAIYRCPGRCIDWGSIPGKTFGSVKDVILDKLTWIPCNVQWHDANADHLSNFAPNLCPERASRKRLSMIAERAQKKLKGRLGEVLCFESQLIADIRPVKP</sequence>
<dbReference type="GeneID" id="62143840"/>
<evidence type="ECO:0000313" key="2">
    <source>
        <dbReference type="Proteomes" id="UP000710849"/>
    </source>
</evidence>
<evidence type="ECO:0000313" key="1">
    <source>
        <dbReference type="EMBL" id="KAF7954992.1"/>
    </source>
</evidence>
<protein>
    <submittedName>
        <fullName evidence="1">Uncharacterized protein</fullName>
    </submittedName>
</protein>
<dbReference type="AlphaFoldDB" id="A0A9P5IV08"/>
<dbReference type="RefSeq" id="XP_038738122.1">
    <property type="nucleotide sequence ID" value="XM_038870761.1"/>
</dbReference>
<gene>
    <name evidence="1" type="ORF">EAE97_000251</name>
</gene>
<accession>A0A9P5IV08</accession>
<comment type="caution">
    <text evidence="1">The sequence shown here is derived from an EMBL/GenBank/DDBJ whole genome shotgun (WGS) entry which is preliminary data.</text>
</comment>
<proteinExistence type="predicted"/>